<dbReference type="Proteomes" id="UP001229421">
    <property type="component" value="Unassembled WGS sequence"/>
</dbReference>
<sequence>MMETNGGGTTPSDTTITTTVTGVESTTTTVTGVESTTTVTGVESTTSTGNIKIIVFHGSNKFDIFTTPQSTFADLKREIAKVTGLDPKVQNMLFRGIAKDDNESLEMAGVKDNTKVVLLENPPTKDECLEDDKEIKESIEETSRGLEAVNLVREENNQFEEQVVALETAVCSGTHVPDKDFIFLTEMLIRQLLKLDEIDCEGEVRIQRKLEVRRVQVLVERLDNLQAENFNPTNNDPPETPNEPPLPSSS</sequence>
<feature type="domain" description="BAG" evidence="4">
    <location>
        <begin position="145"/>
        <end position="226"/>
    </location>
</feature>
<keyword evidence="1" id="KW-0143">Chaperone</keyword>
<dbReference type="SUPFAM" id="SSF63491">
    <property type="entry name" value="BAG domain"/>
    <property type="match status" value="1"/>
</dbReference>
<feature type="compositionally biased region" description="Pro residues" evidence="2">
    <location>
        <begin position="238"/>
        <end position="250"/>
    </location>
</feature>
<feature type="region of interest" description="Disordered" evidence="2">
    <location>
        <begin position="226"/>
        <end position="250"/>
    </location>
</feature>
<evidence type="ECO:0000259" key="4">
    <source>
        <dbReference type="PROSITE" id="PS51035"/>
    </source>
</evidence>
<dbReference type="AlphaFoldDB" id="A0AAD8L7G4"/>
<dbReference type="InterPro" id="IPR003103">
    <property type="entry name" value="BAG_domain"/>
</dbReference>
<dbReference type="GO" id="GO:0050821">
    <property type="term" value="P:protein stabilization"/>
    <property type="evidence" value="ECO:0007669"/>
    <property type="project" value="TreeGrafter"/>
</dbReference>
<evidence type="ECO:0000313" key="5">
    <source>
        <dbReference type="EMBL" id="KAK1437144.1"/>
    </source>
</evidence>
<dbReference type="PANTHER" id="PTHR12329:SF49">
    <property type="entry name" value="BAG FAMILY MOLECULAR CHAPERONE REGULATOR 4-LIKE ISOFORM X1"/>
    <property type="match status" value="1"/>
</dbReference>
<evidence type="ECO:0000256" key="2">
    <source>
        <dbReference type="SAM" id="MobiDB-lite"/>
    </source>
</evidence>
<proteinExistence type="predicted"/>
<protein>
    <submittedName>
        <fullName evidence="5">Uncharacterized protein</fullName>
    </submittedName>
</protein>
<keyword evidence="6" id="KW-1185">Reference proteome</keyword>
<dbReference type="SMART" id="SM00264">
    <property type="entry name" value="BAG"/>
    <property type="match status" value="1"/>
</dbReference>
<dbReference type="InterPro" id="IPR039773">
    <property type="entry name" value="BAG_chaperone_regulator"/>
</dbReference>
<feature type="compositionally biased region" description="Low complexity" evidence="2">
    <location>
        <begin position="228"/>
        <end position="237"/>
    </location>
</feature>
<dbReference type="InterPro" id="IPR036533">
    <property type="entry name" value="BAG_dom_sf"/>
</dbReference>
<feature type="domain" description="Ubiquitin-like" evidence="3">
    <location>
        <begin position="49"/>
        <end position="119"/>
    </location>
</feature>
<dbReference type="GO" id="GO:0005737">
    <property type="term" value="C:cytoplasm"/>
    <property type="evidence" value="ECO:0007669"/>
    <property type="project" value="TreeGrafter"/>
</dbReference>
<dbReference type="GO" id="GO:0000774">
    <property type="term" value="F:adenyl-nucleotide exchange factor activity"/>
    <property type="evidence" value="ECO:0007669"/>
    <property type="project" value="TreeGrafter"/>
</dbReference>
<name>A0AAD8L7G4_TARER</name>
<comment type="caution">
    <text evidence="5">The sequence shown here is derived from an EMBL/GenBank/DDBJ whole genome shotgun (WGS) entry which is preliminary data.</text>
</comment>
<dbReference type="PROSITE" id="PS51035">
    <property type="entry name" value="BAG"/>
    <property type="match status" value="1"/>
</dbReference>
<organism evidence="5 6">
    <name type="scientific">Tagetes erecta</name>
    <name type="common">African marigold</name>
    <dbReference type="NCBI Taxonomy" id="13708"/>
    <lineage>
        <taxon>Eukaryota</taxon>
        <taxon>Viridiplantae</taxon>
        <taxon>Streptophyta</taxon>
        <taxon>Embryophyta</taxon>
        <taxon>Tracheophyta</taxon>
        <taxon>Spermatophyta</taxon>
        <taxon>Magnoliopsida</taxon>
        <taxon>eudicotyledons</taxon>
        <taxon>Gunneridae</taxon>
        <taxon>Pentapetalae</taxon>
        <taxon>asterids</taxon>
        <taxon>campanulids</taxon>
        <taxon>Asterales</taxon>
        <taxon>Asteraceae</taxon>
        <taxon>Asteroideae</taxon>
        <taxon>Heliantheae alliance</taxon>
        <taxon>Tageteae</taxon>
        <taxon>Tagetes</taxon>
    </lineage>
</organism>
<evidence type="ECO:0000256" key="1">
    <source>
        <dbReference type="ARBA" id="ARBA00023186"/>
    </source>
</evidence>
<dbReference type="PROSITE" id="PS50053">
    <property type="entry name" value="UBIQUITIN_2"/>
    <property type="match status" value="1"/>
</dbReference>
<dbReference type="InterPro" id="IPR000626">
    <property type="entry name" value="Ubiquitin-like_dom"/>
</dbReference>
<dbReference type="SUPFAM" id="SSF54236">
    <property type="entry name" value="Ubiquitin-like"/>
    <property type="match status" value="1"/>
</dbReference>
<dbReference type="Pfam" id="PF02179">
    <property type="entry name" value="BAG"/>
    <property type="match status" value="1"/>
</dbReference>
<dbReference type="Pfam" id="PF00240">
    <property type="entry name" value="ubiquitin"/>
    <property type="match status" value="1"/>
</dbReference>
<dbReference type="Gene3D" id="1.20.58.120">
    <property type="entry name" value="BAG domain"/>
    <property type="match status" value="1"/>
</dbReference>
<accession>A0AAD8L7G4</accession>
<dbReference type="InterPro" id="IPR029071">
    <property type="entry name" value="Ubiquitin-like_domsf"/>
</dbReference>
<dbReference type="GO" id="GO:0051087">
    <property type="term" value="F:protein-folding chaperone binding"/>
    <property type="evidence" value="ECO:0007669"/>
    <property type="project" value="InterPro"/>
</dbReference>
<dbReference type="PANTHER" id="PTHR12329">
    <property type="entry name" value="BCL2-ASSOCIATED ATHANOGENE"/>
    <property type="match status" value="1"/>
</dbReference>
<gene>
    <name evidence="5" type="ORF">QVD17_02930</name>
</gene>
<dbReference type="Gene3D" id="3.10.20.90">
    <property type="entry name" value="Phosphatidylinositol 3-kinase Catalytic Subunit, Chain A, domain 1"/>
    <property type="match status" value="1"/>
</dbReference>
<reference evidence="5" key="1">
    <citation type="journal article" date="2023" name="bioRxiv">
        <title>Improved chromosome-level genome assembly for marigold (Tagetes erecta).</title>
        <authorList>
            <person name="Jiang F."/>
            <person name="Yuan L."/>
            <person name="Wang S."/>
            <person name="Wang H."/>
            <person name="Xu D."/>
            <person name="Wang A."/>
            <person name="Fan W."/>
        </authorList>
    </citation>
    <scope>NUCLEOTIDE SEQUENCE</scope>
    <source>
        <strain evidence="5">WSJ</strain>
        <tissue evidence="5">Leaf</tissue>
    </source>
</reference>
<dbReference type="EMBL" id="JAUHHV010000001">
    <property type="protein sequence ID" value="KAK1437144.1"/>
    <property type="molecule type" value="Genomic_DNA"/>
</dbReference>
<evidence type="ECO:0000313" key="6">
    <source>
        <dbReference type="Proteomes" id="UP001229421"/>
    </source>
</evidence>
<evidence type="ECO:0000259" key="3">
    <source>
        <dbReference type="PROSITE" id="PS50053"/>
    </source>
</evidence>